<dbReference type="RefSeq" id="WP_265681272.1">
    <property type="nucleotide sequence ID" value="NZ_CP120863.1"/>
</dbReference>
<dbReference type="EMBL" id="CP120863">
    <property type="protein sequence ID" value="WFE88119.1"/>
    <property type="molecule type" value="Genomic_DNA"/>
</dbReference>
<feature type="transmembrane region" description="Helical" evidence="5">
    <location>
        <begin position="202"/>
        <end position="221"/>
    </location>
</feature>
<evidence type="ECO:0000313" key="6">
    <source>
        <dbReference type="EMBL" id="WFE88119.1"/>
    </source>
</evidence>
<feature type="transmembrane region" description="Helical" evidence="5">
    <location>
        <begin position="162"/>
        <end position="181"/>
    </location>
</feature>
<keyword evidence="7" id="KW-1185">Reference proteome</keyword>
<evidence type="ECO:0000256" key="3">
    <source>
        <dbReference type="ARBA" id="ARBA00022989"/>
    </source>
</evidence>
<evidence type="ECO:0000313" key="7">
    <source>
        <dbReference type="Proteomes" id="UP001209803"/>
    </source>
</evidence>
<evidence type="ECO:0000256" key="1">
    <source>
        <dbReference type="ARBA" id="ARBA00004141"/>
    </source>
</evidence>
<keyword evidence="2 5" id="KW-0812">Transmembrane</keyword>
<reference evidence="6 7" key="1">
    <citation type="submission" date="2023-03" db="EMBL/GenBank/DDBJ databases">
        <title>Roseibium porphyridii sp. nov. and Roseibium rhodosorbium sp. nov. isolated from marine algae, Porphyridium cruentum and Rhodosorus marinus, respectively.</title>
        <authorList>
            <person name="Lee M.W."/>
            <person name="Choi B.J."/>
            <person name="Lee J.K."/>
            <person name="Choi D.G."/>
            <person name="Baek J.H."/>
            <person name="Bayburt H."/>
            <person name="Kim J.M."/>
            <person name="Han D.M."/>
            <person name="Kim K.H."/>
            <person name="Jeon C.O."/>
        </authorList>
    </citation>
    <scope>NUCLEOTIDE SEQUENCE [LARGE SCALE GENOMIC DNA]</scope>
    <source>
        <strain evidence="6 7">KMA01</strain>
    </source>
</reference>
<feature type="transmembrane region" description="Helical" evidence="5">
    <location>
        <begin position="283"/>
        <end position="301"/>
    </location>
</feature>
<comment type="subcellular location">
    <subcellularLocation>
        <location evidence="1">Membrane</location>
        <topology evidence="1">Multi-pass membrane protein</topology>
    </subcellularLocation>
</comment>
<organism evidence="6 7">
    <name type="scientific">Roseibium porphyridii</name>
    <dbReference type="NCBI Taxonomy" id="2866279"/>
    <lineage>
        <taxon>Bacteria</taxon>
        <taxon>Pseudomonadati</taxon>
        <taxon>Pseudomonadota</taxon>
        <taxon>Alphaproteobacteria</taxon>
        <taxon>Hyphomicrobiales</taxon>
        <taxon>Stappiaceae</taxon>
        <taxon>Roseibium</taxon>
    </lineage>
</organism>
<sequence>MSSNSKHASGFAAQIKPAFFAGPDHLTVRQSDQVALFLRLGLGSVFVVGGWWKLQRAIDASRASDLVEKYTASNGYINDFFQSYLFSGNWLSAWGFLTALSAFELVAGAALVAGFLVRPLAIVFGLMMWSFVAALPVATVPGQDTSASTFFTPAMIVQIRDIGLSGMCFTLAVLGSGSWSLDERLTGRGAGAQEADWSSLGLLLRLSVAIAFLAGGFFYGLDHVKSWSGMPLLLILVGLMLASGHGVRIAATAAFLILVVYCVGKISFDKTLWDNLNAIKREFAFLAASLVLIRYAGGAGFRVSDLLSAPREVFFGKLRN</sequence>
<evidence type="ECO:0000256" key="2">
    <source>
        <dbReference type="ARBA" id="ARBA00022692"/>
    </source>
</evidence>
<evidence type="ECO:0000256" key="4">
    <source>
        <dbReference type="ARBA" id="ARBA00023136"/>
    </source>
</evidence>
<dbReference type="Pfam" id="PF07681">
    <property type="entry name" value="DoxX"/>
    <property type="match status" value="1"/>
</dbReference>
<feature type="transmembrane region" description="Helical" evidence="5">
    <location>
        <begin position="120"/>
        <end position="142"/>
    </location>
</feature>
<name>A0ABY8F1F7_9HYPH</name>
<evidence type="ECO:0000256" key="5">
    <source>
        <dbReference type="SAM" id="Phobius"/>
    </source>
</evidence>
<keyword evidence="3 5" id="KW-1133">Transmembrane helix</keyword>
<protein>
    <submittedName>
        <fullName evidence="6">DoxX family protein</fullName>
    </submittedName>
</protein>
<gene>
    <name evidence="6" type="ORF">K1718_18360</name>
</gene>
<dbReference type="InterPro" id="IPR032808">
    <property type="entry name" value="DoxX"/>
</dbReference>
<proteinExistence type="predicted"/>
<accession>A0ABY8F1F7</accession>
<feature type="transmembrane region" description="Helical" evidence="5">
    <location>
        <begin position="91"/>
        <end position="113"/>
    </location>
</feature>
<feature type="transmembrane region" description="Helical" evidence="5">
    <location>
        <begin position="233"/>
        <end position="263"/>
    </location>
</feature>
<dbReference type="Proteomes" id="UP001209803">
    <property type="component" value="Chromosome"/>
</dbReference>
<feature type="transmembrane region" description="Helical" evidence="5">
    <location>
        <begin position="34"/>
        <end position="52"/>
    </location>
</feature>
<keyword evidence="4 5" id="KW-0472">Membrane</keyword>